<dbReference type="GO" id="GO:0006529">
    <property type="term" value="P:asparagine biosynthetic process"/>
    <property type="evidence" value="ECO:0007669"/>
    <property type="project" value="InterPro"/>
</dbReference>
<feature type="domain" description="Asparagine synthetase" evidence="2">
    <location>
        <begin position="25"/>
        <end position="128"/>
    </location>
</feature>
<sequence>MSQLDDKLAALLQLLQELESSVIGFSGGVDSTFLAAAAYRAQKDKAVAITACSDTLPESELKEAEATARHIGIRHLVLTISELDSPDFVENTNQRCYFCKKTRFGALAEWAKNQDIKWVLDGSNADDVSDYRPGLRAIGELGQVRSPLLEVGLTKDEIREISAAWGLPTWNKLSAACLSSRVAYGQPITSEKLSQIEQAEEYLKPLTTGQVRVRHHGDIARIEVAPQDIPVLAAPETAQAVSAYFKKLGFTFVTLDLTGYRTGSMNETLTQANGNS</sequence>
<evidence type="ECO:0000313" key="4">
    <source>
        <dbReference type="Proteomes" id="UP000295063"/>
    </source>
</evidence>
<dbReference type="PIRSF" id="PIRSF006661">
    <property type="entry name" value="PP-lp_UCP006661"/>
    <property type="match status" value="1"/>
</dbReference>
<organism evidence="3 4">
    <name type="scientific">Anaerospora hongkongensis</name>
    <dbReference type="NCBI Taxonomy" id="244830"/>
    <lineage>
        <taxon>Bacteria</taxon>
        <taxon>Bacillati</taxon>
        <taxon>Bacillota</taxon>
        <taxon>Negativicutes</taxon>
        <taxon>Selenomonadales</taxon>
        <taxon>Sporomusaceae</taxon>
        <taxon>Anaerospora</taxon>
    </lineage>
</organism>
<evidence type="ECO:0000313" key="3">
    <source>
        <dbReference type="EMBL" id="TCL38666.1"/>
    </source>
</evidence>
<comment type="caution">
    <text evidence="3">The sequence shown here is derived from an EMBL/GenBank/DDBJ whole genome shotgun (WGS) entry which is preliminary data.</text>
</comment>
<evidence type="ECO:0000259" key="2">
    <source>
        <dbReference type="Pfam" id="PF00733"/>
    </source>
</evidence>
<dbReference type="EMBL" id="SLUI01000003">
    <property type="protein sequence ID" value="TCL38666.1"/>
    <property type="molecule type" value="Genomic_DNA"/>
</dbReference>
<dbReference type="PANTHER" id="PTHR43169:SF2">
    <property type="entry name" value="NAD_GMP SYNTHASE DOMAIN-CONTAINING PROTEIN"/>
    <property type="match status" value="1"/>
</dbReference>
<dbReference type="OrthoDB" id="9776919at2"/>
<dbReference type="NCBIfam" id="TIGR00268">
    <property type="entry name" value="ATP-dependent sacrificial sulfur transferase LarE"/>
    <property type="match status" value="1"/>
</dbReference>
<dbReference type="PANTHER" id="PTHR43169">
    <property type="entry name" value="EXSB FAMILY PROTEIN"/>
    <property type="match status" value="1"/>
</dbReference>
<dbReference type="GO" id="GO:0004066">
    <property type="term" value="F:asparagine synthase (glutamine-hydrolyzing) activity"/>
    <property type="evidence" value="ECO:0007669"/>
    <property type="project" value="InterPro"/>
</dbReference>
<reference evidence="3 4" key="1">
    <citation type="submission" date="2019-03" db="EMBL/GenBank/DDBJ databases">
        <title>Genomic Encyclopedia of Type Strains, Phase IV (KMG-IV): sequencing the most valuable type-strain genomes for metagenomic binning, comparative biology and taxonomic classification.</title>
        <authorList>
            <person name="Goeker M."/>
        </authorList>
    </citation>
    <scope>NUCLEOTIDE SEQUENCE [LARGE SCALE GENOMIC DNA]</scope>
    <source>
        <strain evidence="3 4">DSM 15969</strain>
    </source>
</reference>
<dbReference type="InterPro" id="IPR005232">
    <property type="entry name" value="LarE"/>
</dbReference>
<dbReference type="SUPFAM" id="SSF52402">
    <property type="entry name" value="Adenine nucleotide alpha hydrolases-like"/>
    <property type="match status" value="1"/>
</dbReference>
<feature type="active site" description="Nucleophile and sulfur donor" evidence="1">
    <location>
        <position position="177"/>
    </location>
</feature>
<name>A0A4R1PZS4_9FIRM</name>
<accession>A0A4R1PZS4</accession>
<dbReference type="AlphaFoldDB" id="A0A4R1PZS4"/>
<keyword evidence="4" id="KW-1185">Reference proteome</keyword>
<dbReference type="RefSeq" id="WP_132076771.1">
    <property type="nucleotide sequence ID" value="NZ_DAIMLW010000247.1"/>
</dbReference>
<dbReference type="InterPro" id="IPR052188">
    <property type="entry name" value="Ni-pincer_cofactor_biosynth"/>
</dbReference>
<dbReference type="Pfam" id="PF00733">
    <property type="entry name" value="Asn_synthase"/>
    <property type="match status" value="1"/>
</dbReference>
<gene>
    <name evidence="3" type="ORF">EV210_103141</name>
</gene>
<dbReference type="Gene3D" id="3.40.50.620">
    <property type="entry name" value="HUPs"/>
    <property type="match status" value="1"/>
</dbReference>
<dbReference type="Proteomes" id="UP000295063">
    <property type="component" value="Unassembled WGS sequence"/>
</dbReference>
<dbReference type="InterPro" id="IPR001962">
    <property type="entry name" value="Asn_synthase"/>
</dbReference>
<protein>
    <recommendedName>
        <fullName evidence="2">Asparagine synthetase domain-containing protein</fullName>
    </recommendedName>
</protein>
<evidence type="ECO:0000256" key="1">
    <source>
        <dbReference type="PIRSR" id="PIRSR006661-1"/>
    </source>
</evidence>
<dbReference type="InterPro" id="IPR014729">
    <property type="entry name" value="Rossmann-like_a/b/a_fold"/>
</dbReference>
<dbReference type="CDD" id="cd01990">
    <property type="entry name" value="LarE-like"/>
    <property type="match status" value="1"/>
</dbReference>
<proteinExistence type="predicted"/>
<dbReference type="GO" id="GO:0016783">
    <property type="term" value="F:sulfurtransferase activity"/>
    <property type="evidence" value="ECO:0007669"/>
    <property type="project" value="InterPro"/>
</dbReference>